<evidence type="ECO:0000256" key="2">
    <source>
        <dbReference type="ARBA" id="ARBA00007441"/>
    </source>
</evidence>
<dbReference type="GO" id="GO:0030170">
    <property type="term" value="F:pyridoxal phosphate binding"/>
    <property type="evidence" value="ECO:0007669"/>
    <property type="project" value="InterPro"/>
</dbReference>
<dbReference type="SUPFAM" id="SSF53383">
    <property type="entry name" value="PLP-dependent transferases"/>
    <property type="match status" value="1"/>
</dbReference>
<evidence type="ECO:0000313" key="7">
    <source>
        <dbReference type="EMBL" id="KUG28696.1"/>
    </source>
</evidence>
<comment type="cofactor">
    <cofactor evidence="1">
        <name>pyridoxal 5'-phosphate</name>
        <dbReference type="ChEBI" id="CHEBI:597326"/>
    </cofactor>
</comment>
<evidence type="ECO:0000256" key="5">
    <source>
        <dbReference type="ARBA" id="ARBA00022898"/>
    </source>
</evidence>
<keyword evidence="3 7" id="KW-0032">Aminotransferase</keyword>
<dbReference type="GO" id="GO:0006520">
    <property type="term" value="P:amino acid metabolic process"/>
    <property type="evidence" value="ECO:0007669"/>
    <property type="project" value="InterPro"/>
</dbReference>
<reference evidence="7" key="1">
    <citation type="journal article" date="2015" name="Proc. Natl. Acad. Sci. U.S.A.">
        <title>Networks of energetic and metabolic interactions define dynamics in microbial communities.</title>
        <authorList>
            <person name="Embree M."/>
            <person name="Liu J.K."/>
            <person name="Al-Bassam M.M."/>
            <person name="Zengler K."/>
        </authorList>
    </citation>
    <scope>NUCLEOTIDE SEQUENCE</scope>
</reference>
<keyword evidence="4 7" id="KW-0808">Transferase</keyword>
<sequence length="170" mass="18126">MAAFPELRGPLVAVGSFSKRFALTGWRVGYAFAPRPIMDQMLKVHDCAAICAPMPGQIAALAALSGPQDVFAGFATALGARRDLACARLDALSDHLTYVRPAGAFYVMARYTADAPPMDMAVRLIREAKVITIPGDAFGPGGGQSLRLSFGAAEAELTEAFDRLERFFGK</sequence>
<comment type="similarity">
    <text evidence="2">Belongs to the class-I pyridoxal-phosphate-dependent aminotransferase family.</text>
</comment>
<dbReference type="AlphaFoldDB" id="A0A0W8G6C3"/>
<dbReference type="EMBL" id="LNQE01000191">
    <property type="protein sequence ID" value="KUG28696.1"/>
    <property type="molecule type" value="Genomic_DNA"/>
</dbReference>
<organism evidence="7">
    <name type="scientific">hydrocarbon metagenome</name>
    <dbReference type="NCBI Taxonomy" id="938273"/>
    <lineage>
        <taxon>unclassified sequences</taxon>
        <taxon>metagenomes</taxon>
        <taxon>ecological metagenomes</taxon>
    </lineage>
</organism>
<proteinExistence type="inferred from homology"/>
<dbReference type="InterPro" id="IPR015421">
    <property type="entry name" value="PyrdxlP-dep_Trfase_major"/>
</dbReference>
<protein>
    <submittedName>
        <fullName evidence="7">Aspartate aminotransferase</fullName>
        <ecNumber evidence="7">2.6.1.1</ecNumber>
    </submittedName>
</protein>
<dbReference type="InterPro" id="IPR004838">
    <property type="entry name" value="NHTrfase_class1_PyrdxlP-BS"/>
</dbReference>
<dbReference type="EC" id="2.6.1.1" evidence="7"/>
<keyword evidence="5" id="KW-0663">Pyridoxal phosphate</keyword>
<comment type="caution">
    <text evidence="7">The sequence shown here is derived from an EMBL/GenBank/DDBJ whole genome shotgun (WGS) entry which is preliminary data.</text>
</comment>
<evidence type="ECO:0000259" key="6">
    <source>
        <dbReference type="Pfam" id="PF00155"/>
    </source>
</evidence>
<gene>
    <name evidence="7" type="ORF">ASZ90_001431</name>
</gene>
<dbReference type="CDD" id="cd00609">
    <property type="entry name" value="AAT_like"/>
    <property type="match status" value="1"/>
</dbReference>
<dbReference type="GO" id="GO:0004069">
    <property type="term" value="F:L-aspartate:2-oxoglutarate aminotransferase activity"/>
    <property type="evidence" value="ECO:0007669"/>
    <property type="project" value="UniProtKB-EC"/>
</dbReference>
<dbReference type="PANTHER" id="PTHR46383:SF1">
    <property type="entry name" value="ASPARTATE AMINOTRANSFERASE"/>
    <property type="match status" value="1"/>
</dbReference>
<dbReference type="InterPro" id="IPR004839">
    <property type="entry name" value="Aminotransferase_I/II_large"/>
</dbReference>
<evidence type="ECO:0000256" key="4">
    <source>
        <dbReference type="ARBA" id="ARBA00022679"/>
    </source>
</evidence>
<evidence type="ECO:0000256" key="1">
    <source>
        <dbReference type="ARBA" id="ARBA00001933"/>
    </source>
</evidence>
<feature type="domain" description="Aminotransferase class I/classII large" evidence="6">
    <location>
        <begin position="11"/>
        <end position="164"/>
    </location>
</feature>
<dbReference type="PANTHER" id="PTHR46383">
    <property type="entry name" value="ASPARTATE AMINOTRANSFERASE"/>
    <property type="match status" value="1"/>
</dbReference>
<name>A0A0W8G6C3_9ZZZZ</name>
<accession>A0A0W8G6C3</accession>
<dbReference type="PROSITE" id="PS00105">
    <property type="entry name" value="AA_TRANSFER_CLASS_1"/>
    <property type="match status" value="1"/>
</dbReference>
<dbReference type="Gene3D" id="3.40.640.10">
    <property type="entry name" value="Type I PLP-dependent aspartate aminotransferase-like (Major domain)"/>
    <property type="match status" value="1"/>
</dbReference>
<evidence type="ECO:0000256" key="3">
    <source>
        <dbReference type="ARBA" id="ARBA00022576"/>
    </source>
</evidence>
<dbReference type="InterPro" id="IPR050596">
    <property type="entry name" value="AspAT/PAT-like"/>
</dbReference>
<dbReference type="InterPro" id="IPR015424">
    <property type="entry name" value="PyrdxlP-dep_Trfase"/>
</dbReference>
<dbReference type="Pfam" id="PF00155">
    <property type="entry name" value="Aminotran_1_2"/>
    <property type="match status" value="1"/>
</dbReference>